<dbReference type="Gene3D" id="2.40.50.140">
    <property type="entry name" value="Nucleic acid-binding proteins"/>
    <property type="match status" value="1"/>
</dbReference>
<reference evidence="8" key="1">
    <citation type="submission" date="2017-09" db="EMBL/GenBank/DDBJ databases">
        <title>Depth-based differentiation of microbial function through sediment-hosted aquifers and enrichment of novel symbionts in the deep terrestrial subsurface.</title>
        <authorList>
            <person name="Probst A.J."/>
            <person name="Ladd B."/>
            <person name="Jarett J.K."/>
            <person name="Geller-Mcgrath D.E."/>
            <person name="Sieber C.M.K."/>
            <person name="Emerson J.B."/>
            <person name="Anantharaman K."/>
            <person name="Thomas B.C."/>
            <person name="Malmstrom R."/>
            <person name="Stieglmeier M."/>
            <person name="Klingl A."/>
            <person name="Woyke T."/>
            <person name="Ryan C.M."/>
            <person name="Banfield J.F."/>
        </authorList>
    </citation>
    <scope>NUCLEOTIDE SEQUENCE [LARGE SCALE GENOMIC DNA]</scope>
</reference>
<keyword evidence="2 6" id="KW-0699">rRNA-binding</keyword>
<dbReference type="GO" id="GO:0006412">
    <property type="term" value="P:translation"/>
    <property type="evidence" value="ECO:0007669"/>
    <property type="project" value="UniProtKB-UniRule"/>
</dbReference>
<protein>
    <recommendedName>
        <fullName evidence="6">Small ribosomal subunit protein uS17</fullName>
    </recommendedName>
</protein>
<evidence type="ECO:0000313" key="7">
    <source>
        <dbReference type="EMBL" id="PIT93732.1"/>
    </source>
</evidence>
<dbReference type="InterPro" id="IPR000266">
    <property type="entry name" value="Ribosomal_uS17"/>
</dbReference>
<dbReference type="Pfam" id="PF00366">
    <property type="entry name" value="Ribosomal_S17"/>
    <property type="match status" value="1"/>
</dbReference>
<evidence type="ECO:0000256" key="3">
    <source>
        <dbReference type="ARBA" id="ARBA00022884"/>
    </source>
</evidence>
<evidence type="ECO:0000256" key="6">
    <source>
        <dbReference type="HAMAP-Rule" id="MF_01345"/>
    </source>
</evidence>
<keyword evidence="4 6" id="KW-0689">Ribosomal protein</keyword>
<dbReference type="GO" id="GO:0003735">
    <property type="term" value="F:structural constituent of ribosome"/>
    <property type="evidence" value="ECO:0007669"/>
    <property type="project" value="UniProtKB-UniRule"/>
</dbReference>
<dbReference type="InterPro" id="IPR012340">
    <property type="entry name" value="NA-bd_OB-fold"/>
</dbReference>
<proteinExistence type="inferred from homology"/>
<dbReference type="SUPFAM" id="SSF50249">
    <property type="entry name" value="Nucleic acid-binding proteins"/>
    <property type="match status" value="1"/>
</dbReference>
<comment type="subunit">
    <text evidence="6">Part of the 30S ribosomal subunit.</text>
</comment>
<dbReference type="PANTHER" id="PTHR10744">
    <property type="entry name" value="40S RIBOSOMAL PROTEIN S11 FAMILY MEMBER"/>
    <property type="match status" value="1"/>
</dbReference>
<dbReference type="AlphaFoldDB" id="A0A2M6WLV5"/>
<comment type="similarity">
    <text evidence="1 6">Belongs to the universal ribosomal protein uS17 family.</text>
</comment>
<sequence>MENKEPAKIIKKFYGVVVSAKMDKTRVVKVDRVKCHPKYRKSFMRSKKYKVHDERNQFKEGDQVTFVECRPLSKDKRWRVLYEAKSKKQET</sequence>
<dbReference type="HAMAP" id="MF_01345_B">
    <property type="entry name" value="Ribosomal_uS17_B"/>
    <property type="match status" value="1"/>
</dbReference>
<dbReference type="PRINTS" id="PR00973">
    <property type="entry name" value="RIBOSOMALS17"/>
</dbReference>
<dbReference type="Proteomes" id="UP000229335">
    <property type="component" value="Unassembled WGS sequence"/>
</dbReference>
<dbReference type="EMBL" id="PFAS01000047">
    <property type="protein sequence ID" value="PIT93732.1"/>
    <property type="molecule type" value="Genomic_DNA"/>
</dbReference>
<evidence type="ECO:0000256" key="2">
    <source>
        <dbReference type="ARBA" id="ARBA00022730"/>
    </source>
</evidence>
<comment type="function">
    <text evidence="6">One of the primary rRNA binding proteins, it binds specifically to the 5'-end of 16S ribosomal RNA.</text>
</comment>
<organism evidence="7 8">
    <name type="scientific">Candidatus Falkowbacteria bacterium CG10_big_fil_rev_8_21_14_0_10_43_11</name>
    <dbReference type="NCBI Taxonomy" id="1974568"/>
    <lineage>
        <taxon>Bacteria</taxon>
        <taxon>Candidatus Falkowiibacteriota</taxon>
    </lineage>
</organism>
<dbReference type="InterPro" id="IPR019984">
    <property type="entry name" value="Ribosomal_uS17_bact/chlr"/>
</dbReference>
<evidence type="ECO:0000256" key="5">
    <source>
        <dbReference type="ARBA" id="ARBA00023274"/>
    </source>
</evidence>
<evidence type="ECO:0000256" key="4">
    <source>
        <dbReference type="ARBA" id="ARBA00022980"/>
    </source>
</evidence>
<evidence type="ECO:0000256" key="1">
    <source>
        <dbReference type="ARBA" id="ARBA00010254"/>
    </source>
</evidence>
<keyword evidence="3 6" id="KW-0694">RNA-binding</keyword>
<dbReference type="GO" id="GO:0022627">
    <property type="term" value="C:cytosolic small ribosomal subunit"/>
    <property type="evidence" value="ECO:0007669"/>
    <property type="project" value="UniProtKB-UniRule"/>
</dbReference>
<keyword evidence="5 6" id="KW-0687">Ribonucleoprotein</keyword>
<dbReference type="CDD" id="cd00364">
    <property type="entry name" value="Ribosomal_uS17"/>
    <property type="match status" value="1"/>
</dbReference>
<name>A0A2M6WLV5_9BACT</name>
<comment type="caution">
    <text evidence="7">The sequence shown here is derived from an EMBL/GenBank/DDBJ whole genome shotgun (WGS) entry which is preliminary data.</text>
</comment>
<dbReference type="PANTHER" id="PTHR10744:SF1">
    <property type="entry name" value="SMALL RIBOSOMAL SUBUNIT PROTEIN US17M"/>
    <property type="match status" value="1"/>
</dbReference>
<dbReference type="NCBIfam" id="TIGR03635">
    <property type="entry name" value="uS17_bact"/>
    <property type="match status" value="1"/>
</dbReference>
<dbReference type="GO" id="GO:0019843">
    <property type="term" value="F:rRNA binding"/>
    <property type="evidence" value="ECO:0007669"/>
    <property type="project" value="UniProtKB-UniRule"/>
</dbReference>
<gene>
    <name evidence="6" type="primary">rpsQ</name>
    <name evidence="7" type="ORF">COU00_02830</name>
</gene>
<evidence type="ECO:0000313" key="8">
    <source>
        <dbReference type="Proteomes" id="UP000229335"/>
    </source>
</evidence>
<accession>A0A2M6WLV5</accession>
<dbReference type="NCBIfam" id="NF004123">
    <property type="entry name" value="PRK05610.1"/>
    <property type="match status" value="1"/>
</dbReference>